<accession>A0A0D3CBZ0</accession>
<reference evidence="1" key="2">
    <citation type="submission" date="2015-03" db="UniProtKB">
        <authorList>
            <consortium name="EnsemblPlants"/>
        </authorList>
    </citation>
    <scope>IDENTIFICATION</scope>
</reference>
<protein>
    <submittedName>
        <fullName evidence="1">Uncharacterized protein</fullName>
    </submittedName>
</protein>
<proteinExistence type="predicted"/>
<dbReference type="HOGENOM" id="CLU_1724841_0_0_1"/>
<name>A0A0D3CBZ0_BRAOL</name>
<organism evidence="1 2">
    <name type="scientific">Brassica oleracea var. oleracea</name>
    <dbReference type="NCBI Taxonomy" id="109376"/>
    <lineage>
        <taxon>Eukaryota</taxon>
        <taxon>Viridiplantae</taxon>
        <taxon>Streptophyta</taxon>
        <taxon>Embryophyta</taxon>
        <taxon>Tracheophyta</taxon>
        <taxon>Spermatophyta</taxon>
        <taxon>Magnoliopsida</taxon>
        <taxon>eudicotyledons</taxon>
        <taxon>Gunneridae</taxon>
        <taxon>Pentapetalae</taxon>
        <taxon>rosids</taxon>
        <taxon>malvids</taxon>
        <taxon>Brassicales</taxon>
        <taxon>Brassicaceae</taxon>
        <taxon>Brassiceae</taxon>
        <taxon>Brassica</taxon>
    </lineage>
</organism>
<dbReference type="AlphaFoldDB" id="A0A0D3CBZ0"/>
<sequence length="152" mass="17273">MAYSPDLFSDLELCFLFVDVFQATSIPATIEKEVALKIQEADGSWYGSWVLTSFKKLNNNGGWGESGLGYAEIYRIRRRKIKPGANLLDIDGSDSNISGRERYTASSPCWETDHQFAFRKQRPPSTGNDRSVHEELYSKLCHLQVKNCICRN</sequence>
<reference evidence="1 2" key="1">
    <citation type="journal article" date="2014" name="Genome Biol.">
        <title>Transcriptome and methylome profiling reveals relics of genome dominance in the mesopolyploid Brassica oleracea.</title>
        <authorList>
            <person name="Parkin I.A."/>
            <person name="Koh C."/>
            <person name="Tang H."/>
            <person name="Robinson S.J."/>
            <person name="Kagale S."/>
            <person name="Clarke W.E."/>
            <person name="Town C.D."/>
            <person name="Nixon J."/>
            <person name="Krishnakumar V."/>
            <person name="Bidwell S.L."/>
            <person name="Denoeud F."/>
            <person name="Belcram H."/>
            <person name="Links M.G."/>
            <person name="Just J."/>
            <person name="Clarke C."/>
            <person name="Bender T."/>
            <person name="Huebert T."/>
            <person name="Mason A.S."/>
            <person name="Pires J.C."/>
            <person name="Barker G."/>
            <person name="Moore J."/>
            <person name="Walley P.G."/>
            <person name="Manoli S."/>
            <person name="Batley J."/>
            <person name="Edwards D."/>
            <person name="Nelson M.N."/>
            <person name="Wang X."/>
            <person name="Paterson A.H."/>
            <person name="King G."/>
            <person name="Bancroft I."/>
            <person name="Chalhoub B."/>
            <person name="Sharpe A.G."/>
        </authorList>
    </citation>
    <scope>NUCLEOTIDE SEQUENCE</scope>
    <source>
        <strain evidence="1 2">cv. TO1000</strain>
    </source>
</reference>
<dbReference type="EnsemblPlants" id="Bo5g031980.1">
    <property type="protein sequence ID" value="Bo5g031980.1"/>
    <property type="gene ID" value="Bo5g031980"/>
</dbReference>
<keyword evidence="2" id="KW-1185">Reference proteome</keyword>
<evidence type="ECO:0000313" key="2">
    <source>
        <dbReference type="Proteomes" id="UP000032141"/>
    </source>
</evidence>
<dbReference type="Gramene" id="Bo5g031980.1">
    <property type="protein sequence ID" value="Bo5g031980.1"/>
    <property type="gene ID" value="Bo5g031980"/>
</dbReference>
<dbReference type="Proteomes" id="UP000032141">
    <property type="component" value="Chromosome C5"/>
</dbReference>
<evidence type="ECO:0000313" key="1">
    <source>
        <dbReference type="EnsemblPlants" id="Bo5g031980.1"/>
    </source>
</evidence>